<reference evidence="1 2" key="1">
    <citation type="submission" date="2019-11" db="EMBL/GenBank/DDBJ databases">
        <title>The Phosphoenolpyruvate Phosphotransferase System Regulates Serratia proteamaculans 336X Biofilm Formation and Wheat Roots colonization.</title>
        <authorList>
            <person name="Liu F."/>
        </authorList>
    </citation>
    <scope>NUCLEOTIDE SEQUENCE [LARGE SCALE GENOMIC DNA]</scope>
    <source>
        <strain evidence="1 2">336X</strain>
    </source>
</reference>
<dbReference type="Proteomes" id="UP000381260">
    <property type="component" value="Chromosome"/>
</dbReference>
<evidence type="ECO:0000313" key="2">
    <source>
        <dbReference type="Proteomes" id="UP000381260"/>
    </source>
</evidence>
<organism evidence="1 2">
    <name type="scientific">Serratia proteamaculans</name>
    <dbReference type="NCBI Taxonomy" id="28151"/>
    <lineage>
        <taxon>Bacteria</taxon>
        <taxon>Pseudomonadati</taxon>
        <taxon>Pseudomonadota</taxon>
        <taxon>Gammaproteobacteria</taxon>
        <taxon>Enterobacterales</taxon>
        <taxon>Yersiniaceae</taxon>
        <taxon>Serratia</taxon>
    </lineage>
</organism>
<dbReference type="EMBL" id="CP045913">
    <property type="protein sequence ID" value="QGH61392.1"/>
    <property type="molecule type" value="Genomic_DNA"/>
</dbReference>
<sequence length="52" mass="5837">METDWQIHGMIIHPMFMMWPEAGSTTPEENISTIADKVSSVDAKAQGWVFAL</sequence>
<proteinExistence type="predicted"/>
<protein>
    <submittedName>
        <fullName evidence="1">Uncharacterized protein</fullName>
    </submittedName>
</protein>
<gene>
    <name evidence="1" type="ORF">GHV41_11350</name>
</gene>
<name>A0A5Q2V794_SERPR</name>
<dbReference type="RefSeq" id="WP_153858584.1">
    <property type="nucleotide sequence ID" value="NZ_CP045913.1"/>
</dbReference>
<dbReference type="AlphaFoldDB" id="A0A5Q2V794"/>
<accession>A0A5Q2V794</accession>
<evidence type="ECO:0000313" key="1">
    <source>
        <dbReference type="EMBL" id="QGH61392.1"/>
    </source>
</evidence>